<feature type="compositionally biased region" description="Acidic residues" evidence="2">
    <location>
        <begin position="52"/>
        <end position="62"/>
    </location>
</feature>
<proteinExistence type="predicted"/>
<sequence>MKKVAPDNDEEVVDDGDEEEEEEDANKGGEGEGADGPGAGSNAIAAGLGLDIDSDDDDDDSDSAGSASNTGLTETQNRLLYMISLYSHAARSEEEKEEWIRKQAVQVLIYEGIVLQVFDYDYAPSSELIGLRRAYFNVSQEGKSDLDFLREEELLNGLKLSSKEYQPVTCFQVSEKGEEILKKLGKHDREAVHEMVFAPGTRELLKVSWREDEAAFYLSSASGYTRKSTVMNTEDVSYVSSAYIPQCLRHGGRPTLSNAHRAHECGQGDNAIRDELDEVITLNSVSVIVSEYIPFGTNNIVQLNNNIGSTERVQGGFFTANVDSDTSGTKLELSPGLTSISILDYTLADHVNFEANIHYPNEDGVVQVETFGVSVNSDGTLFYGMQVEAVMDRIKDNISLDHLARLLVDVHMDSSKIIDSVISQHQRKLMQLVYNNFAEYRDKVNLIVANEITPHLTAEEFMDQGEYENELKQVLGDTRAAYDISEHDALVFGAHGLLVAGPNSRHHEPLLCAYLQFQSTDLFLQNFFNRLYMLLDEMKELRQHIDTADTDPRAYAWCLKEHTKLTEQVILLEEILGFIRESLEEVVVPPQPPEQSGRSLYERLQVADMKDQLVRRASDLVKSVNATRRHLELLSHMVETLRERKSMNINDGSREYTRQLCNLQVHNEKSSKSLEIVQLVLAGTLAFNTLDRLTGQWSVVNTDWMRSIVEPLMKNTPFLWFIVNIVLFASFMVACKRAFNTVTHNAQGLITLREVVNRKLDMQNFNKYLQRKGANITTEERIVTQEANEMVAVSWVEPDRKLWGYYAPRITLHYDLKTEFLHTIELQYNRRLAKRNLAFNAEELRDRLQEDMKEAAIFKRSSKSK</sequence>
<dbReference type="Proteomes" id="UP000241890">
    <property type="component" value="Unassembled WGS sequence"/>
</dbReference>
<keyword evidence="3" id="KW-1133">Transmembrane helix</keyword>
<organism evidence="4 5">
    <name type="scientific">Hondaea fermentalgiana</name>
    <dbReference type="NCBI Taxonomy" id="2315210"/>
    <lineage>
        <taxon>Eukaryota</taxon>
        <taxon>Sar</taxon>
        <taxon>Stramenopiles</taxon>
        <taxon>Bigyra</taxon>
        <taxon>Labyrinthulomycetes</taxon>
        <taxon>Thraustochytrida</taxon>
        <taxon>Thraustochytriidae</taxon>
        <taxon>Hondaea</taxon>
    </lineage>
</organism>
<reference evidence="4 5" key="1">
    <citation type="submission" date="2017-12" db="EMBL/GenBank/DDBJ databases">
        <title>Sequencing, de novo assembly and annotation of complete genome of a new Thraustochytrid species, strain FCC1311.</title>
        <authorList>
            <person name="Sedici K."/>
            <person name="Godart F."/>
            <person name="Aiese Cigliano R."/>
            <person name="Sanseverino W."/>
            <person name="Barakat M."/>
            <person name="Ortet P."/>
            <person name="Marechal E."/>
            <person name="Cagnac O."/>
            <person name="Amato A."/>
        </authorList>
    </citation>
    <scope>NUCLEOTIDE SEQUENCE [LARGE SCALE GENOMIC DNA]</scope>
</reference>
<gene>
    <name evidence="4" type="ORF">FCC1311_009442</name>
</gene>
<dbReference type="OrthoDB" id="494993at2759"/>
<feature type="transmembrane region" description="Helical" evidence="3">
    <location>
        <begin position="718"/>
        <end position="735"/>
    </location>
</feature>
<accession>A0A2R5G127</accession>
<evidence type="ECO:0000256" key="2">
    <source>
        <dbReference type="SAM" id="MobiDB-lite"/>
    </source>
</evidence>
<evidence type="ECO:0000313" key="5">
    <source>
        <dbReference type="Proteomes" id="UP000241890"/>
    </source>
</evidence>
<name>A0A2R5G127_9STRA</name>
<feature type="compositionally biased region" description="Acidic residues" evidence="2">
    <location>
        <begin position="7"/>
        <end position="24"/>
    </location>
</feature>
<evidence type="ECO:0000256" key="3">
    <source>
        <dbReference type="SAM" id="Phobius"/>
    </source>
</evidence>
<comment type="caution">
    <text evidence="4">The sequence shown here is derived from an EMBL/GenBank/DDBJ whole genome shotgun (WGS) entry which is preliminary data.</text>
</comment>
<keyword evidence="5" id="KW-1185">Reference proteome</keyword>
<feature type="region of interest" description="Disordered" evidence="2">
    <location>
        <begin position="1"/>
        <end position="71"/>
    </location>
</feature>
<evidence type="ECO:0000313" key="4">
    <source>
        <dbReference type="EMBL" id="GBG24726.1"/>
    </source>
</evidence>
<keyword evidence="3" id="KW-0812">Transmembrane</keyword>
<keyword evidence="3" id="KW-0472">Membrane</keyword>
<dbReference type="EMBL" id="BEYU01000008">
    <property type="protein sequence ID" value="GBG24726.1"/>
    <property type="molecule type" value="Genomic_DNA"/>
</dbReference>
<protein>
    <submittedName>
        <fullName evidence="4">Uncharacterized protein</fullName>
    </submittedName>
</protein>
<keyword evidence="1" id="KW-0175">Coiled coil</keyword>
<dbReference type="AlphaFoldDB" id="A0A2R5G127"/>
<dbReference type="InParanoid" id="A0A2R5G127"/>
<feature type="coiled-coil region" evidence="1">
    <location>
        <begin position="834"/>
        <end position="861"/>
    </location>
</feature>
<evidence type="ECO:0000256" key="1">
    <source>
        <dbReference type="SAM" id="Coils"/>
    </source>
</evidence>